<feature type="transmembrane region" description="Helical" evidence="8">
    <location>
        <begin position="266"/>
        <end position="290"/>
    </location>
</feature>
<feature type="transmembrane region" description="Helical" evidence="8">
    <location>
        <begin position="152"/>
        <end position="175"/>
    </location>
</feature>
<feature type="transmembrane region" description="Helical" evidence="8">
    <location>
        <begin position="360"/>
        <end position="379"/>
    </location>
</feature>
<keyword evidence="4 8" id="KW-0812">Transmembrane</keyword>
<accession>A0ABY5JTS9</accession>
<reference evidence="9" key="1">
    <citation type="submission" date="2022-07" db="EMBL/GenBank/DDBJ databases">
        <title>FELIX.</title>
        <authorList>
            <person name="Wan K.H."/>
            <person name="Park S."/>
            <person name="Lawrence Q."/>
            <person name="Eichenberger J.P."/>
            <person name="Booth B.W."/>
            <person name="Piaggio A.J."/>
            <person name="Chandler J.C."/>
            <person name="Franklin A.B."/>
            <person name="Celniker S.E."/>
        </authorList>
    </citation>
    <scope>NUCLEOTIDE SEQUENCE</scope>
    <source>
        <strain evidence="9">QA-1986 374</strain>
    </source>
</reference>
<feature type="transmembrane region" description="Helical" evidence="8">
    <location>
        <begin position="385"/>
        <end position="406"/>
    </location>
</feature>
<evidence type="ECO:0000313" key="9">
    <source>
        <dbReference type="EMBL" id="UUI03740.1"/>
    </source>
</evidence>
<dbReference type="RefSeq" id="WP_256708777.1">
    <property type="nucleotide sequence ID" value="NZ_CP101914.1"/>
</dbReference>
<keyword evidence="10" id="KW-1185">Reference proteome</keyword>
<keyword evidence="3" id="KW-0813">Transport</keyword>
<dbReference type="Pfam" id="PF00474">
    <property type="entry name" value="SSF"/>
    <property type="match status" value="1"/>
</dbReference>
<evidence type="ECO:0000256" key="8">
    <source>
        <dbReference type="SAM" id="Phobius"/>
    </source>
</evidence>
<feature type="transmembrane region" description="Helical" evidence="8">
    <location>
        <begin position="6"/>
        <end position="26"/>
    </location>
</feature>
<dbReference type="InterPro" id="IPR050277">
    <property type="entry name" value="Sodium:Solute_Symporter"/>
</dbReference>
<feature type="transmembrane region" description="Helical" evidence="8">
    <location>
        <begin position="46"/>
        <end position="72"/>
    </location>
</feature>
<feature type="transmembrane region" description="Helical" evidence="8">
    <location>
        <begin position="182"/>
        <end position="203"/>
    </location>
</feature>
<feature type="transmembrane region" description="Helical" evidence="8">
    <location>
        <begin position="223"/>
        <end position="245"/>
    </location>
</feature>
<feature type="transmembrane region" description="Helical" evidence="8">
    <location>
        <begin position="418"/>
        <end position="436"/>
    </location>
</feature>
<comment type="similarity">
    <text evidence="2 7">Belongs to the sodium:solute symporter (SSF) (TC 2.A.21) family.</text>
</comment>
<dbReference type="PANTHER" id="PTHR48086:SF7">
    <property type="entry name" value="SODIUM-SOLUTE SYMPORTER-RELATED"/>
    <property type="match status" value="1"/>
</dbReference>
<evidence type="ECO:0000256" key="2">
    <source>
        <dbReference type="ARBA" id="ARBA00006434"/>
    </source>
</evidence>
<organism evidence="9 10">
    <name type="scientific">Oceanobacillus jeddahense</name>
    <dbReference type="NCBI Taxonomy" id="1462527"/>
    <lineage>
        <taxon>Bacteria</taxon>
        <taxon>Bacillati</taxon>
        <taxon>Bacillota</taxon>
        <taxon>Bacilli</taxon>
        <taxon>Bacillales</taxon>
        <taxon>Bacillaceae</taxon>
        <taxon>Oceanobacillus</taxon>
    </lineage>
</organism>
<feature type="transmembrane region" description="Helical" evidence="8">
    <location>
        <begin position="118"/>
        <end position="146"/>
    </location>
</feature>
<dbReference type="InterPro" id="IPR001734">
    <property type="entry name" value="Na/solute_symporter"/>
</dbReference>
<keyword evidence="6 8" id="KW-0472">Membrane</keyword>
<dbReference type="EMBL" id="CP101914">
    <property type="protein sequence ID" value="UUI03740.1"/>
    <property type="molecule type" value="Genomic_DNA"/>
</dbReference>
<evidence type="ECO:0000313" key="10">
    <source>
        <dbReference type="Proteomes" id="UP001059773"/>
    </source>
</evidence>
<evidence type="ECO:0000256" key="7">
    <source>
        <dbReference type="RuleBase" id="RU362091"/>
    </source>
</evidence>
<name>A0ABY5JTS9_9BACI</name>
<dbReference type="CDD" id="cd10322">
    <property type="entry name" value="SLC5sbd"/>
    <property type="match status" value="1"/>
</dbReference>
<evidence type="ECO:0000256" key="5">
    <source>
        <dbReference type="ARBA" id="ARBA00022989"/>
    </source>
</evidence>
<keyword evidence="5 8" id="KW-1133">Transmembrane helix</keyword>
<dbReference type="Proteomes" id="UP001059773">
    <property type="component" value="Chromosome"/>
</dbReference>
<feature type="transmembrane region" description="Helical" evidence="8">
    <location>
        <begin position="78"/>
        <end position="97"/>
    </location>
</feature>
<evidence type="ECO:0000256" key="6">
    <source>
        <dbReference type="ARBA" id="ARBA00023136"/>
    </source>
</evidence>
<feature type="transmembrane region" description="Helical" evidence="8">
    <location>
        <begin position="310"/>
        <end position="339"/>
    </location>
</feature>
<gene>
    <name evidence="9" type="ORF">NP439_03315</name>
</gene>
<dbReference type="Gene3D" id="1.20.1730.10">
    <property type="entry name" value="Sodium/glucose cotransporter"/>
    <property type="match status" value="1"/>
</dbReference>
<comment type="subcellular location">
    <subcellularLocation>
        <location evidence="1">Membrane</location>
        <topology evidence="1">Multi-pass membrane protein</topology>
    </subcellularLocation>
</comment>
<evidence type="ECO:0000256" key="4">
    <source>
        <dbReference type="ARBA" id="ARBA00022692"/>
    </source>
</evidence>
<dbReference type="PANTHER" id="PTHR48086">
    <property type="entry name" value="SODIUM/PROLINE SYMPORTER-RELATED"/>
    <property type="match status" value="1"/>
</dbReference>
<dbReference type="InterPro" id="IPR038377">
    <property type="entry name" value="Na/Glc_symporter_sf"/>
</dbReference>
<sequence>MSTQILAVLVVIFLVLGLVGLFAIYLGFKNRGSEDWSVGGRRLPWYVVVGTQFATGQGGGMLVASVGIAYAFGWSAMTYGFLSGAGFLVLLIIAKWLRRNEFTTLPDVLKKLYGDNKILISLTIILAAILPIGWLGANMVAFSALFTQLTGLPTVALMIIFAVATLIFVLPAGLLSVAWTDTIFGIMMIVGTIFVAFFTYNMTGGWNEIVSNVPQESVGIPEGFGAAGATTILVWLLTQSTNTITNQMYFQRIYSIDKVKRVNLSVILIFVLAILTSLWSAFMGIAIHSLNPSLDNSENAMGWLLTQLPTWFIAIFAALIISTIISTASSCVQSAVVNVTEDIYKSYINKKASGQKIKQLSRLWSIILLLVVIILASSFPNALDWIITSAAYVTAGLFSPILMGYFLKNTNVLTSQGALASMIFGILGTALAQIIGVEVYPIFGLSFSLVALFVFSLLSKERLKMS</sequence>
<evidence type="ECO:0000256" key="3">
    <source>
        <dbReference type="ARBA" id="ARBA00022448"/>
    </source>
</evidence>
<protein>
    <submittedName>
        <fullName evidence="9">Sodium:solute symporter family protein</fullName>
    </submittedName>
</protein>
<feature type="transmembrane region" description="Helical" evidence="8">
    <location>
        <begin position="442"/>
        <end position="459"/>
    </location>
</feature>
<evidence type="ECO:0000256" key="1">
    <source>
        <dbReference type="ARBA" id="ARBA00004141"/>
    </source>
</evidence>
<dbReference type="PROSITE" id="PS50283">
    <property type="entry name" value="NA_SOLUT_SYMP_3"/>
    <property type="match status" value="1"/>
</dbReference>
<proteinExistence type="inferred from homology"/>